<keyword evidence="4" id="KW-1185">Reference proteome</keyword>
<evidence type="ECO:0000313" key="3">
    <source>
        <dbReference type="EMBL" id="MFC3441144.1"/>
    </source>
</evidence>
<dbReference type="Gene3D" id="2.160.20.10">
    <property type="entry name" value="Single-stranded right-handed beta-helix, Pectin lyase-like"/>
    <property type="match status" value="1"/>
</dbReference>
<feature type="chain" id="PRO_5045258707" description="Right handed beta helix domain-containing protein" evidence="2">
    <location>
        <begin position="20"/>
        <end position="289"/>
    </location>
</feature>
<dbReference type="RefSeq" id="WP_380794754.1">
    <property type="nucleotide sequence ID" value="NZ_JBHRVU010000004.1"/>
</dbReference>
<accession>A0ABV7NFB8</accession>
<protein>
    <recommendedName>
        <fullName evidence="5">Right handed beta helix domain-containing protein</fullName>
    </recommendedName>
</protein>
<evidence type="ECO:0000313" key="4">
    <source>
        <dbReference type="Proteomes" id="UP001595681"/>
    </source>
</evidence>
<gene>
    <name evidence="3" type="ORF">ACFOKF_08030</name>
</gene>
<keyword evidence="2" id="KW-0732">Signal</keyword>
<dbReference type="InterPro" id="IPR011050">
    <property type="entry name" value="Pectin_lyase_fold/virulence"/>
</dbReference>
<organism evidence="3 4">
    <name type="scientific">Sphingobium rhizovicinum</name>
    <dbReference type="NCBI Taxonomy" id="432308"/>
    <lineage>
        <taxon>Bacteria</taxon>
        <taxon>Pseudomonadati</taxon>
        <taxon>Pseudomonadota</taxon>
        <taxon>Alphaproteobacteria</taxon>
        <taxon>Sphingomonadales</taxon>
        <taxon>Sphingomonadaceae</taxon>
        <taxon>Sphingobium</taxon>
    </lineage>
</organism>
<evidence type="ECO:0000256" key="1">
    <source>
        <dbReference type="SAM" id="MobiDB-lite"/>
    </source>
</evidence>
<dbReference type="EMBL" id="JBHRVU010000004">
    <property type="protein sequence ID" value="MFC3441144.1"/>
    <property type="molecule type" value="Genomic_DNA"/>
</dbReference>
<proteinExistence type="predicted"/>
<dbReference type="InterPro" id="IPR012334">
    <property type="entry name" value="Pectin_lyas_fold"/>
</dbReference>
<feature type="region of interest" description="Disordered" evidence="1">
    <location>
        <begin position="265"/>
        <end position="289"/>
    </location>
</feature>
<evidence type="ECO:0000256" key="2">
    <source>
        <dbReference type="SAM" id="SignalP"/>
    </source>
</evidence>
<sequence length="289" mass="31243">MTIALLAAAAVTMATPATAQKIVETAPPGAMIRLAPGKYDRLQIKRKLWKRPITIDATDATLTLSMVQSGGVVVRGGTFAGALGTGGEGYAIQLRQSHHVIFNGPNIQSSIRGLVIDRSTDIRVTRATITGMRIDGINIAASQRITITDSSCSNFDSGEAHPDCIQMWSRPDRGITQDVTLLRNRSIGKMQGFTGFNHVRNGVNDGGFDRITIKDSFVASDKWPRGIFLGDCRNCVVSGNRAETLTGARWMETIEVQNCTACDVKDNENGRRPDGPGRPLPPVRNRQPG</sequence>
<evidence type="ECO:0008006" key="5">
    <source>
        <dbReference type="Google" id="ProtNLM"/>
    </source>
</evidence>
<feature type="compositionally biased region" description="Basic and acidic residues" evidence="1">
    <location>
        <begin position="265"/>
        <end position="275"/>
    </location>
</feature>
<dbReference type="Proteomes" id="UP001595681">
    <property type="component" value="Unassembled WGS sequence"/>
</dbReference>
<feature type="signal peptide" evidence="2">
    <location>
        <begin position="1"/>
        <end position="19"/>
    </location>
</feature>
<dbReference type="SUPFAM" id="SSF51126">
    <property type="entry name" value="Pectin lyase-like"/>
    <property type="match status" value="1"/>
</dbReference>
<comment type="caution">
    <text evidence="3">The sequence shown here is derived from an EMBL/GenBank/DDBJ whole genome shotgun (WGS) entry which is preliminary data.</text>
</comment>
<reference evidence="4" key="1">
    <citation type="journal article" date="2019" name="Int. J. Syst. Evol. Microbiol.">
        <title>The Global Catalogue of Microorganisms (GCM) 10K type strain sequencing project: providing services to taxonomists for standard genome sequencing and annotation.</title>
        <authorList>
            <consortium name="The Broad Institute Genomics Platform"/>
            <consortium name="The Broad Institute Genome Sequencing Center for Infectious Disease"/>
            <person name="Wu L."/>
            <person name="Ma J."/>
        </authorList>
    </citation>
    <scope>NUCLEOTIDE SEQUENCE [LARGE SCALE GENOMIC DNA]</scope>
    <source>
        <strain evidence="4">CCM 7491</strain>
    </source>
</reference>
<name>A0ABV7NFB8_9SPHN</name>